<dbReference type="AlphaFoldDB" id="A0A419SDG6"/>
<protein>
    <submittedName>
        <fullName evidence="1">Uncharacterized protein</fullName>
    </submittedName>
</protein>
<dbReference type="RefSeq" id="WP_120191205.1">
    <property type="nucleotide sequence ID" value="NZ_MCHY01000013.1"/>
</dbReference>
<keyword evidence="2" id="KW-1185">Reference proteome</keyword>
<name>A0A419SDG6_9BACL</name>
<dbReference type="Proteomes" id="UP000284219">
    <property type="component" value="Unassembled WGS sequence"/>
</dbReference>
<proteinExistence type="predicted"/>
<evidence type="ECO:0000313" key="1">
    <source>
        <dbReference type="EMBL" id="RKD21135.1"/>
    </source>
</evidence>
<evidence type="ECO:0000313" key="2">
    <source>
        <dbReference type="Proteomes" id="UP000284219"/>
    </source>
</evidence>
<accession>A0A419SDG6</accession>
<comment type="caution">
    <text evidence="1">The sequence shown here is derived from an EMBL/GenBank/DDBJ whole genome shotgun (WGS) entry which is preliminary data.</text>
</comment>
<gene>
    <name evidence="1" type="ORF">BEP19_15805</name>
</gene>
<dbReference type="EMBL" id="MCHY01000013">
    <property type="protein sequence ID" value="RKD21135.1"/>
    <property type="molecule type" value="Genomic_DNA"/>
</dbReference>
<organism evidence="1 2">
    <name type="scientific">Ammoniphilus oxalaticus</name>
    <dbReference type="NCBI Taxonomy" id="66863"/>
    <lineage>
        <taxon>Bacteria</taxon>
        <taxon>Bacillati</taxon>
        <taxon>Bacillota</taxon>
        <taxon>Bacilli</taxon>
        <taxon>Bacillales</taxon>
        <taxon>Paenibacillaceae</taxon>
        <taxon>Aneurinibacillus group</taxon>
        <taxon>Ammoniphilus</taxon>
    </lineage>
</organism>
<sequence length="72" mass="8128">MYNAVKKEVTEKKVTFQCNKVLPSGTKINVVVEIMDTEKAVGYDTSQDINHAIKHAVNSIKDYSKNWAVIDE</sequence>
<reference evidence="1 2" key="1">
    <citation type="submission" date="2016-08" db="EMBL/GenBank/DDBJ databases">
        <title>Novel Firmicute Genomes.</title>
        <authorList>
            <person name="Poppleton D.I."/>
            <person name="Gribaldo S."/>
        </authorList>
    </citation>
    <scope>NUCLEOTIDE SEQUENCE [LARGE SCALE GENOMIC DNA]</scope>
    <source>
        <strain evidence="1 2">RAOx-1</strain>
    </source>
</reference>